<dbReference type="InterPro" id="IPR004254">
    <property type="entry name" value="AdipoR/HlyIII-related"/>
</dbReference>
<dbReference type="Proteomes" id="UP001578633">
    <property type="component" value="Chromosome 4"/>
</dbReference>
<keyword evidence="3 7" id="KW-0812">Transmembrane</keyword>
<feature type="transmembrane region" description="Helical" evidence="7">
    <location>
        <begin position="130"/>
        <end position="147"/>
    </location>
</feature>
<protein>
    <submittedName>
        <fullName evidence="8">Uncharacterized protein</fullName>
    </submittedName>
</protein>
<feature type="compositionally biased region" description="Basic and acidic residues" evidence="6">
    <location>
        <begin position="1"/>
        <end position="11"/>
    </location>
</feature>
<dbReference type="RefSeq" id="XP_069307376.1">
    <property type="nucleotide sequence ID" value="XM_069451525.1"/>
</dbReference>
<evidence type="ECO:0000256" key="4">
    <source>
        <dbReference type="ARBA" id="ARBA00022989"/>
    </source>
</evidence>
<feature type="transmembrane region" description="Helical" evidence="7">
    <location>
        <begin position="92"/>
        <end position="114"/>
    </location>
</feature>
<dbReference type="Pfam" id="PF03006">
    <property type="entry name" value="HlyIII"/>
    <property type="match status" value="1"/>
</dbReference>
<comment type="subcellular location">
    <subcellularLocation>
        <location evidence="1">Membrane</location>
        <topology evidence="1">Multi-pass membrane protein</topology>
    </subcellularLocation>
</comment>
<keyword evidence="4 7" id="KW-1133">Transmembrane helix</keyword>
<evidence type="ECO:0000313" key="8">
    <source>
        <dbReference type="EMBL" id="KAL1796792.1"/>
    </source>
</evidence>
<evidence type="ECO:0000256" key="3">
    <source>
        <dbReference type="ARBA" id="ARBA00022692"/>
    </source>
</evidence>
<comment type="similarity">
    <text evidence="2">Belongs to the ADIPOR family.</text>
</comment>
<name>A0ABR3UK05_9PLEO</name>
<evidence type="ECO:0000313" key="9">
    <source>
        <dbReference type="Proteomes" id="UP001578633"/>
    </source>
</evidence>
<proteinExistence type="inferred from homology"/>
<evidence type="ECO:0000256" key="7">
    <source>
        <dbReference type="SAM" id="Phobius"/>
    </source>
</evidence>
<keyword evidence="5 7" id="KW-0472">Membrane</keyword>
<feature type="region of interest" description="Disordered" evidence="6">
    <location>
        <begin position="1"/>
        <end position="38"/>
    </location>
</feature>
<sequence>MTSHARQDARQKAGKSQGKNHGYGCGKTTTSQHARSDAKKKEAYEEYKTLIGWDDLLPWQQDNEFILTSHRRATFSYLRSLKSVLEVHNETVNIWSHILGTAVFFCIAAVLYFSTLQSCVGKGSTNGDDGAIYVYFSSVIACFFLSSM</sequence>
<evidence type="ECO:0000256" key="2">
    <source>
        <dbReference type="ARBA" id="ARBA00007018"/>
    </source>
</evidence>
<dbReference type="GeneID" id="96085654"/>
<evidence type="ECO:0000256" key="6">
    <source>
        <dbReference type="SAM" id="MobiDB-lite"/>
    </source>
</evidence>
<reference evidence="8 9" key="1">
    <citation type="submission" date="2024-09" db="EMBL/GenBank/DDBJ databases">
        <title>T2T genomes of carrot and Alternaria dauci and their utility for understanding host-pathogen interaction during carrot leaf blight disease.</title>
        <authorList>
            <person name="Liu W."/>
            <person name="Xu S."/>
            <person name="Ou C."/>
            <person name="Liu X."/>
            <person name="Zhuang F."/>
            <person name="Deng X.W."/>
        </authorList>
    </citation>
    <scope>NUCLEOTIDE SEQUENCE [LARGE SCALE GENOMIC DNA]</scope>
    <source>
        <strain evidence="8 9">A2016</strain>
    </source>
</reference>
<evidence type="ECO:0000256" key="1">
    <source>
        <dbReference type="ARBA" id="ARBA00004141"/>
    </source>
</evidence>
<dbReference type="PANTHER" id="PTHR20855:SF52">
    <property type="entry name" value="ADIPONECTIN RECEPTOR PROTEIN"/>
    <property type="match status" value="1"/>
</dbReference>
<keyword evidence="9" id="KW-1185">Reference proteome</keyword>
<gene>
    <name evidence="8" type="ORF">ACET3X_005332</name>
</gene>
<dbReference type="EMBL" id="JBHGVX010000004">
    <property type="protein sequence ID" value="KAL1796792.1"/>
    <property type="molecule type" value="Genomic_DNA"/>
</dbReference>
<evidence type="ECO:0000256" key="5">
    <source>
        <dbReference type="ARBA" id="ARBA00023136"/>
    </source>
</evidence>
<dbReference type="PANTHER" id="PTHR20855">
    <property type="entry name" value="ADIPOR/PROGESTIN RECEPTOR-RELATED"/>
    <property type="match status" value="1"/>
</dbReference>
<accession>A0ABR3UK05</accession>
<organism evidence="8 9">
    <name type="scientific">Alternaria dauci</name>
    <dbReference type="NCBI Taxonomy" id="48095"/>
    <lineage>
        <taxon>Eukaryota</taxon>
        <taxon>Fungi</taxon>
        <taxon>Dikarya</taxon>
        <taxon>Ascomycota</taxon>
        <taxon>Pezizomycotina</taxon>
        <taxon>Dothideomycetes</taxon>
        <taxon>Pleosporomycetidae</taxon>
        <taxon>Pleosporales</taxon>
        <taxon>Pleosporineae</taxon>
        <taxon>Pleosporaceae</taxon>
        <taxon>Alternaria</taxon>
        <taxon>Alternaria sect. Porri</taxon>
    </lineage>
</organism>
<comment type="caution">
    <text evidence="8">The sequence shown here is derived from an EMBL/GenBank/DDBJ whole genome shotgun (WGS) entry which is preliminary data.</text>
</comment>